<dbReference type="Proteomes" id="UP000287651">
    <property type="component" value="Unassembled WGS sequence"/>
</dbReference>
<dbReference type="EMBL" id="AMZH03010821">
    <property type="protein sequence ID" value="RRT54015.1"/>
    <property type="molecule type" value="Genomic_DNA"/>
</dbReference>
<protein>
    <submittedName>
        <fullName evidence="2">Uncharacterized protein</fullName>
    </submittedName>
</protein>
<organism evidence="2 3">
    <name type="scientific">Ensete ventricosum</name>
    <name type="common">Abyssinian banana</name>
    <name type="synonym">Musa ensete</name>
    <dbReference type="NCBI Taxonomy" id="4639"/>
    <lineage>
        <taxon>Eukaryota</taxon>
        <taxon>Viridiplantae</taxon>
        <taxon>Streptophyta</taxon>
        <taxon>Embryophyta</taxon>
        <taxon>Tracheophyta</taxon>
        <taxon>Spermatophyta</taxon>
        <taxon>Magnoliopsida</taxon>
        <taxon>Liliopsida</taxon>
        <taxon>Zingiberales</taxon>
        <taxon>Musaceae</taxon>
        <taxon>Ensete</taxon>
    </lineage>
</organism>
<evidence type="ECO:0000313" key="2">
    <source>
        <dbReference type="EMBL" id="RRT54015.1"/>
    </source>
</evidence>
<name>A0A426YQP1_ENSVE</name>
<accession>A0A426YQP1</accession>
<feature type="compositionally biased region" description="Polar residues" evidence="1">
    <location>
        <begin position="12"/>
        <end position="29"/>
    </location>
</feature>
<evidence type="ECO:0000313" key="3">
    <source>
        <dbReference type="Proteomes" id="UP000287651"/>
    </source>
</evidence>
<feature type="region of interest" description="Disordered" evidence="1">
    <location>
        <begin position="1"/>
        <end position="29"/>
    </location>
</feature>
<reference evidence="2 3" key="1">
    <citation type="journal article" date="2014" name="Agronomy (Basel)">
        <title>A Draft Genome Sequence for Ensete ventricosum, the Drought-Tolerant Tree Against Hunger.</title>
        <authorList>
            <person name="Harrison J."/>
            <person name="Moore K.A."/>
            <person name="Paszkiewicz K."/>
            <person name="Jones T."/>
            <person name="Grant M."/>
            <person name="Ambacheew D."/>
            <person name="Muzemil S."/>
            <person name="Studholme D.J."/>
        </authorList>
    </citation>
    <scope>NUCLEOTIDE SEQUENCE [LARGE SCALE GENOMIC DNA]</scope>
</reference>
<proteinExistence type="predicted"/>
<evidence type="ECO:0000256" key="1">
    <source>
        <dbReference type="SAM" id="MobiDB-lite"/>
    </source>
</evidence>
<comment type="caution">
    <text evidence="2">The sequence shown here is derived from an EMBL/GenBank/DDBJ whole genome shotgun (WGS) entry which is preliminary data.</text>
</comment>
<dbReference type="AlphaFoldDB" id="A0A426YQP1"/>
<gene>
    <name evidence="2" type="ORF">B296_00007845</name>
</gene>
<sequence length="107" mass="12029">METKAVRLTGFRNATPSSSASTRGARGNNSSLRWRGLRIALFRTSARERDGGDAHGQNDVWSNCEVTRVRSKVHLSHPSCTTQQRWLGNPVYRNAWVIRAPQAKDDH</sequence>